<dbReference type="GO" id="GO:0005829">
    <property type="term" value="C:cytosol"/>
    <property type="evidence" value="ECO:0007669"/>
    <property type="project" value="TreeGrafter"/>
</dbReference>
<name>A0A839IU25_9GAMM</name>
<proteinExistence type="inferred from homology"/>
<dbReference type="PROSITE" id="PS50931">
    <property type="entry name" value="HTH_LYSR"/>
    <property type="match status" value="1"/>
</dbReference>
<dbReference type="FunFam" id="1.10.10.10:FF:000001">
    <property type="entry name" value="LysR family transcriptional regulator"/>
    <property type="match status" value="1"/>
</dbReference>
<feature type="domain" description="HTH lysR-type" evidence="5">
    <location>
        <begin position="9"/>
        <end position="66"/>
    </location>
</feature>
<dbReference type="InterPro" id="IPR000847">
    <property type="entry name" value="LysR_HTH_N"/>
</dbReference>
<dbReference type="InterPro" id="IPR005119">
    <property type="entry name" value="LysR_subst-bd"/>
</dbReference>
<evidence type="ECO:0000259" key="5">
    <source>
        <dbReference type="PROSITE" id="PS50931"/>
    </source>
</evidence>
<dbReference type="Gene3D" id="3.40.190.290">
    <property type="match status" value="1"/>
</dbReference>
<reference evidence="6 7" key="1">
    <citation type="submission" date="2020-08" db="EMBL/GenBank/DDBJ databases">
        <title>Oceanospirillum sp. nov. isolated from marine sediment.</title>
        <authorList>
            <person name="Ji X."/>
        </authorList>
    </citation>
    <scope>NUCLEOTIDE SEQUENCE [LARGE SCALE GENOMIC DNA]</scope>
    <source>
        <strain evidence="6 7">D5</strain>
    </source>
</reference>
<dbReference type="SUPFAM" id="SSF46785">
    <property type="entry name" value="Winged helix' DNA-binding domain"/>
    <property type="match status" value="1"/>
</dbReference>
<dbReference type="InterPro" id="IPR050950">
    <property type="entry name" value="HTH-type_LysR_regulators"/>
</dbReference>
<dbReference type="Pfam" id="PF00126">
    <property type="entry name" value="HTH_1"/>
    <property type="match status" value="1"/>
</dbReference>
<accession>A0A839IU25</accession>
<sequence length="327" mass="36708">MMLKPEKSVEFSALRILLTVAESETLTQAGEKLHITQSAVSQAMKQLESQLGTELVVRRSRPLKLTPGGRVLRRYARKLFADMQRMHADVQMASGHSLSKLRLGMIDSFADAAGQQILEMLMPVADQLTLRTGLVAPLKEALLERDIDMLLTSDPMQDHPELIMQPILRDPFVLLVAEHHTQLSGSTVSELVQSLPFIAYNRQLRLGSLTQLIARRIGVELPIRFELDNTTTLLRFVQQGHGWAFAPATCLLQNQALLQGVRVLPIEQGNHARYIGLLFRRGEFGDLPQQVVQICQDIYTQQLVPQLPAFAPWLQEQAYAIDELPPL</sequence>
<dbReference type="GO" id="GO:0003700">
    <property type="term" value="F:DNA-binding transcription factor activity"/>
    <property type="evidence" value="ECO:0007669"/>
    <property type="project" value="InterPro"/>
</dbReference>
<organism evidence="6 7">
    <name type="scientific">Oceanospirillum sediminis</name>
    <dbReference type="NCBI Taxonomy" id="2760088"/>
    <lineage>
        <taxon>Bacteria</taxon>
        <taxon>Pseudomonadati</taxon>
        <taxon>Pseudomonadota</taxon>
        <taxon>Gammaproteobacteria</taxon>
        <taxon>Oceanospirillales</taxon>
        <taxon>Oceanospirillaceae</taxon>
        <taxon>Oceanospirillum</taxon>
    </lineage>
</organism>
<dbReference type="InterPro" id="IPR036388">
    <property type="entry name" value="WH-like_DNA-bd_sf"/>
</dbReference>
<dbReference type="PANTHER" id="PTHR30419">
    <property type="entry name" value="HTH-TYPE TRANSCRIPTIONAL REGULATOR YBHD"/>
    <property type="match status" value="1"/>
</dbReference>
<keyword evidence="4" id="KW-0804">Transcription</keyword>
<evidence type="ECO:0000256" key="3">
    <source>
        <dbReference type="ARBA" id="ARBA00023125"/>
    </source>
</evidence>
<evidence type="ECO:0000313" key="6">
    <source>
        <dbReference type="EMBL" id="MBB1487616.1"/>
    </source>
</evidence>
<evidence type="ECO:0000256" key="2">
    <source>
        <dbReference type="ARBA" id="ARBA00023015"/>
    </source>
</evidence>
<dbReference type="Proteomes" id="UP000565262">
    <property type="component" value="Unassembled WGS sequence"/>
</dbReference>
<keyword evidence="7" id="KW-1185">Reference proteome</keyword>
<dbReference type="Pfam" id="PF03466">
    <property type="entry name" value="LysR_substrate"/>
    <property type="match status" value="1"/>
</dbReference>
<dbReference type="RefSeq" id="WP_182809397.1">
    <property type="nucleotide sequence ID" value="NZ_JACJFM010000017.1"/>
</dbReference>
<dbReference type="InterPro" id="IPR036390">
    <property type="entry name" value="WH_DNA-bd_sf"/>
</dbReference>
<evidence type="ECO:0000256" key="1">
    <source>
        <dbReference type="ARBA" id="ARBA00009437"/>
    </source>
</evidence>
<evidence type="ECO:0000313" key="7">
    <source>
        <dbReference type="Proteomes" id="UP000565262"/>
    </source>
</evidence>
<dbReference type="PRINTS" id="PR00039">
    <property type="entry name" value="HTHLYSR"/>
</dbReference>
<comment type="similarity">
    <text evidence="1">Belongs to the LysR transcriptional regulatory family.</text>
</comment>
<protein>
    <submittedName>
        <fullName evidence="6">LysR family transcriptional regulator</fullName>
    </submittedName>
</protein>
<comment type="caution">
    <text evidence="6">The sequence shown here is derived from an EMBL/GenBank/DDBJ whole genome shotgun (WGS) entry which is preliminary data.</text>
</comment>
<keyword evidence="2" id="KW-0805">Transcription regulation</keyword>
<dbReference type="EMBL" id="JACJFM010000017">
    <property type="protein sequence ID" value="MBB1487616.1"/>
    <property type="molecule type" value="Genomic_DNA"/>
</dbReference>
<gene>
    <name evidence="6" type="ORF">H4O21_13450</name>
</gene>
<dbReference type="AlphaFoldDB" id="A0A839IU25"/>
<dbReference type="Gene3D" id="1.10.10.10">
    <property type="entry name" value="Winged helix-like DNA-binding domain superfamily/Winged helix DNA-binding domain"/>
    <property type="match status" value="1"/>
</dbReference>
<dbReference type="CDD" id="cd05466">
    <property type="entry name" value="PBP2_LTTR_substrate"/>
    <property type="match status" value="1"/>
</dbReference>
<dbReference type="GO" id="GO:0003677">
    <property type="term" value="F:DNA binding"/>
    <property type="evidence" value="ECO:0007669"/>
    <property type="project" value="UniProtKB-KW"/>
</dbReference>
<keyword evidence="3" id="KW-0238">DNA-binding</keyword>
<dbReference type="SUPFAM" id="SSF53850">
    <property type="entry name" value="Periplasmic binding protein-like II"/>
    <property type="match status" value="1"/>
</dbReference>
<evidence type="ECO:0000256" key="4">
    <source>
        <dbReference type="ARBA" id="ARBA00023163"/>
    </source>
</evidence>